<evidence type="ECO:0000256" key="8">
    <source>
        <dbReference type="ARBA" id="ARBA00023170"/>
    </source>
</evidence>
<dbReference type="Pfam" id="PF00560">
    <property type="entry name" value="LRR_1"/>
    <property type="match status" value="1"/>
</dbReference>
<dbReference type="Proteomes" id="UP000467841">
    <property type="component" value="Unassembled WGS sequence"/>
</dbReference>
<keyword evidence="4 10" id="KW-0812">Transmembrane</keyword>
<dbReference type="Gene3D" id="3.80.10.10">
    <property type="entry name" value="Ribonuclease Inhibitor"/>
    <property type="match status" value="1"/>
</dbReference>
<keyword evidence="3" id="KW-0433">Leucine-rich repeat</keyword>
<evidence type="ECO:0000256" key="1">
    <source>
        <dbReference type="ARBA" id="ARBA00004167"/>
    </source>
</evidence>
<evidence type="ECO:0008006" key="13">
    <source>
        <dbReference type="Google" id="ProtNLM"/>
    </source>
</evidence>
<evidence type="ECO:0000256" key="7">
    <source>
        <dbReference type="ARBA" id="ARBA00023136"/>
    </source>
</evidence>
<sequence length="186" mass="20949">MFGLDLSSNELSGEIPRELGDLQRMRALNLSHNSLTGLIPESFSNLTDIESIDLSFNLLHGPIPHDLTKLDYLVVFNVSYNNMTGSIPSQGKLLTLDETNYIGNPFLCGSPLNRSCDDNNTTGFKETDYQSIDGESAIDMETFYWSLAATYGVIWMAFIVFFCFDSPLRRVWFGRVDAFINLFKCV</sequence>
<organism evidence="11 12">
    <name type="scientific">Microthlaspi erraticum</name>
    <dbReference type="NCBI Taxonomy" id="1685480"/>
    <lineage>
        <taxon>Eukaryota</taxon>
        <taxon>Viridiplantae</taxon>
        <taxon>Streptophyta</taxon>
        <taxon>Embryophyta</taxon>
        <taxon>Tracheophyta</taxon>
        <taxon>Spermatophyta</taxon>
        <taxon>Magnoliopsida</taxon>
        <taxon>eudicotyledons</taxon>
        <taxon>Gunneridae</taxon>
        <taxon>Pentapetalae</taxon>
        <taxon>rosids</taxon>
        <taxon>malvids</taxon>
        <taxon>Brassicales</taxon>
        <taxon>Brassicaceae</taxon>
        <taxon>Coluteocarpeae</taxon>
        <taxon>Microthlaspi</taxon>
    </lineage>
</organism>
<dbReference type="FunFam" id="3.80.10.10:FF:000111">
    <property type="entry name" value="LRR receptor-like serine/threonine-protein kinase ERECTA"/>
    <property type="match status" value="1"/>
</dbReference>
<dbReference type="InterPro" id="IPR051502">
    <property type="entry name" value="RLP_Defense_Trigger"/>
</dbReference>
<keyword evidence="12" id="KW-1185">Reference proteome</keyword>
<dbReference type="GO" id="GO:0016020">
    <property type="term" value="C:membrane"/>
    <property type="evidence" value="ECO:0007669"/>
    <property type="project" value="UniProtKB-SubCell"/>
</dbReference>
<evidence type="ECO:0000256" key="2">
    <source>
        <dbReference type="ARBA" id="ARBA00009592"/>
    </source>
</evidence>
<keyword evidence="6 10" id="KW-1133">Transmembrane helix</keyword>
<evidence type="ECO:0000256" key="5">
    <source>
        <dbReference type="ARBA" id="ARBA00022737"/>
    </source>
</evidence>
<reference evidence="11" key="1">
    <citation type="submission" date="2020-01" db="EMBL/GenBank/DDBJ databases">
        <authorList>
            <person name="Mishra B."/>
        </authorList>
    </citation>
    <scope>NUCLEOTIDE SEQUENCE [LARGE SCALE GENOMIC DNA]</scope>
</reference>
<evidence type="ECO:0000256" key="9">
    <source>
        <dbReference type="ARBA" id="ARBA00023180"/>
    </source>
</evidence>
<evidence type="ECO:0000313" key="11">
    <source>
        <dbReference type="EMBL" id="CAA7028243.1"/>
    </source>
</evidence>
<dbReference type="AlphaFoldDB" id="A0A6D2IJP6"/>
<dbReference type="InterPro" id="IPR001611">
    <property type="entry name" value="Leu-rich_rpt"/>
</dbReference>
<gene>
    <name evidence="11" type="ORF">MERR_LOCUS15478</name>
</gene>
<evidence type="ECO:0000256" key="3">
    <source>
        <dbReference type="ARBA" id="ARBA00022614"/>
    </source>
</evidence>
<keyword evidence="9" id="KW-0325">Glycoprotein</keyword>
<dbReference type="SUPFAM" id="SSF52058">
    <property type="entry name" value="L domain-like"/>
    <property type="match status" value="1"/>
</dbReference>
<comment type="caution">
    <text evidence="11">The sequence shown here is derived from an EMBL/GenBank/DDBJ whole genome shotgun (WGS) entry which is preliminary data.</text>
</comment>
<keyword evidence="8" id="KW-0675">Receptor</keyword>
<keyword evidence="5" id="KW-0677">Repeat</keyword>
<accession>A0A6D2IJP6</accession>
<dbReference type="EMBL" id="CACVBM020001065">
    <property type="protein sequence ID" value="CAA7028243.1"/>
    <property type="molecule type" value="Genomic_DNA"/>
</dbReference>
<dbReference type="InterPro" id="IPR032675">
    <property type="entry name" value="LRR_dom_sf"/>
</dbReference>
<evidence type="ECO:0000256" key="6">
    <source>
        <dbReference type="ARBA" id="ARBA00022989"/>
    </source>
</evidence>
<proteinExistence type="inferred from homology"/>
<evidence type="ECO:0000256" key="4">
    <source>
        <dbReference type="ARBA" id="ARBA00022692"/>
    </source>
</evidence>
<dbReference type="Pfam" id="PF13855">
    <property type="entry name" value="LRR_8"/>
    <property type="match status" value="1"/>
</dbReference>
<evidence type="ECO:0000313" key="12">
    <source>
        <dbReference type="Proteomes" id="UP000467841"/>
    </source>
</evidence>
<evidence type="ECO:0000256" key="10">
    <source>
        <dbReference type="SAM" id="Phobius"/>
    </source>
</evidence>
<comment type="similarity">
    <text evidence="2">Belongs to the RLP family.</text>
</comment>
<feature type="transmembrane region" description="Helical" evidence="10">
    <location>
        <begin position="143"/>
        <end position="164"/>
    </location>
</feature>
<comment type="subcellular location">
    <subcellularLocation>
        <location evidence="1">Membrane</location>
        <topology evidence="1">Single-pass membrane protein</topology>
    </subcellularLocation>
</comment>
<dbReference type="PANTHER" id="PTHR48062:SF25">
    <property type="entry name" value="RECEPTOR-LIKE PROTEIN 9A-RELATED"/>
    <property type="match status" value="1"/>
</dbReference>
<keyword evidence="7 10" id="KW-0472">Membrane</keyword>
<name>A0A6D2IJP6_9BRAS</name>
<protein>
    <recommendedName>
        <fullName evidence="13">Leucine-rich repeat-containing N-terminal plant-type domain-containing protein</fullName>
    </recommendedName>
</protein>
<dbReference type="PRINTS" id="PR00019">
    <property type="entry name" value="LEURICHRPT"/>
</dbReference>
<dbReference type="OrthoDB" id="1108044at2759"/>
<dbReference type="PANTHER" id="PTHR48062">
    <property type="entry name" value="RECEPTOR-LIKE PROTEIN 14"/>
    <property type="match status" value="1"/>
</dbReference>